<evidence type="ECO:0000256" key="12">
    <source>
        <dbReference type="ARBA" id="ARBA00022695"/>
    </source>
</evidence>
<evidence type="ECO:0000256" key="15">
    <source>
        <dbReference type="ARBA" id="ARBA00023136"/>
    </source>
</evidence>
<evidence type="ECO:0000256" key="23">
    <source>
        <dbReference type="ARBA" id="ARBA00033406"/>
    </source>
</evidence>
<gene>
    <name evidence="25" type="ORF">J2S03_002398</name>
</gene>
<keyword evidence="8" id="KW-1003">Cell membrane</keyword>
<name>A0ABT9XLD0_9BACL</name>
<keyword evidence="17" id="KW-1208">Phospholipid metabolism</keyword>
<dbReference type="PANTHER" id="PTHR46382">
    <property type="entry name" value="PHOSPHATIDATE CYTIDYLYLTRANSFERASE"/>
    <property type="match status" value="1"/>
</dbReference>
<keyword evidence="12 25" id="KW-0548">Nucleotidyltransferase</keyword>
<evidence type="ECO:0000256" key="24">
    <source>
        <dbReference type="SAM" id="Phobius"/>
    </source>
</evidence>
<keyword evidence="16" id="KW-0594">Phospholipid biosynthesis</keyword>
<sequence>MLIQRFWSALLAGLVVLFVIVLGDPIAWRVVVFVACIICAGEFVSMLGLSWRHPLAWWAYLIVAEVQWAPHWRISLVMEIMVAVTLLFPVALRNRITLQHSAAALVGALYIGYGGQALGALRALPDGRVWLWLVLILVWVTDTAAYFGGKWLKGSKLWPDISPKKTVSGSICGLVGAAAAAVVVGFIAVPGFHAASCALFGAMVSAVSQLGDLVESAYKRSAGVKDSGRLLPGHGGMLDRVDGLLFAAPFALFLILSGASTWF</sequence>
<feature type="transmembrane region" description="Helical" evidence="24">
    <location>
        <begin position="71"/>
        <end position="92"/>
    </location>
</feature>
<keyword evidence="11 24" id="KW-0812">Transmembrane</keyword>
<comment type="pathway">
    <text evidence="4">Lipid metabolism.</text>
</comment>
<dbReference type="PANTHER" id="PTHR46382:SF1">
    <property type="entry name" value="PHOSPHATIDATE CYTIDYLYLTRANSFERASE"/>
    <property type="match status" value="1"/>
</dbReference>
<evidence type="ECO:0000256" key="6">
    <source>
        <dbReference type="ARBA" id="ARBA00012487"/>
    </source>
</evidence>
<feature type="transmembrane region" description="Helical" evidence="24">
    <location>
        <begin position="167"/>
        <end position="187"/>
    </location>
</feature>
<dbReference type="EC" id="2.7.7.41" evidence="6"/>
<evidence type="ECO:0000256" key="9">
    <source>
        <dbReference type="ARBA" id="ARBA00022516"/>
    </source>
</evidence>
<proteinExistence type="inferred from homology"/>
<evidence type="ECO:0000256" key="7">
    <source>
        <dbReference type="ARBA" id="ARBA00019373"/>
    </source>
</evidence>
<dbReference type="GO" id="GO:0004605">
    <property type="term" value="F:phosphatidate cytidylyltransferase activity"/>
    <property type="evidence" value="ECO:0007669"/>
    <property type="project" value="UniProtKB-EC"/>
</dbReference>
<organism evidence="25 26">
    <name type="scientific">Alicyclobacillus cycloheptanicus</name>
    <dbReference type="NCBI Taxonomy" id="1457"/>
    <lineage>
        <taxon>Bacteria</taxon>
        <taxon>Bacillati</taxon>
        <taxon>Bacillota</taxon>
        <taxon>Bacilli</taxon>
        <taxon>Bacillales</taxon>
        <taxon>Alicyclobacillaceae</taxon>
        <taxon>Alicyclobacillus</taxon>
    </lineage>
</organism>
<feature type="transmembrane region" description="Helical" evidence="24">
    <location>
        <begin position="244"/>
        <end position="262"/>
    </location>
</feature>
<feature type="transmembrane region" description="Helical" evidence="24">
    <location>
        <begin position="6"/>
        <end position="23"/>
    </location>
</feature>
<protein>
    <recommendedName>
        <fullName evidence="7">Phosphatidate cytidylyltransferase</fullName>
        <ecNumber evidence="6">2.7.7.41</ecNumber>
    </recommendedName>
    <alternativeName>
        <fullName evidence="20">CDP-DAG synthase</fullName>
    </alternativeName>
    <alternativeName>
        <fullName evidence="22">CDP-DG synthase</fullName>
    </alternativeName>
    <alternativeName>
        <fullName evidence="18">CDP-diacylglycerol synthase</fullName>
    </alternativeName>
    <alternativeName>
        <fullName evidence="21">CDP-diglyceride pyrophosphorylase</fullName>
    </alternativeName>
    <alternativeName>
        <fullName evidence="23">CDP-diglyceride synthase</fullName>
    </alternativeName>
    <alternativeName>
        <fullName evidence="19">CTP:phosphatidate cytidylyltransferase</fullName>
    </alternativeName>
</protein>
<evidence type="ECO:0000256" key="8">
    <source>
        <dbReference type="ARBA" id="ARBA00022475"/>
    </source>
</evidence>
<evidence type="ECO:0000256" key="22">
    <source>
        <dbReference type="ARBA" id="ARBA00032743"/>
    </source>
</evidence>
<keyword evidence="10 25" id="KW-0808">Transferase</keyword>
<dbReference type="Pfam" id="PF01148">
    <property type="entry name" value="CTP_transf_1"/>
    <property type="match status" value="1"/>
</dbReference>
<evidence type="ECO:0000256" key="16">
    <source>
        <dbReference type="ARBA" id="ARBA00023209"/>
    </source>
</evidence>
<evidence type="ECO:0000256" key="5">
    <source>
        <dbReference type="ARBA" id="ARBA00010185"/>
    </source>
</evidence>
<evidence type="ECO:0000256" key="18">
    <source>
        <dbReference type="ARBA" id="ARBA00029893"/>
    </source>
</evidence>
<evidence type="ECO:0000256" key="14">
    <source>
        <dbReference type="ARBA" id="ARBA00023098"/>
    </source>
</evidence>
<comment type="caution">
    <text evidence="25">The sequence shown here is derived from an EMBL/GenBank/DDBJ whole genome shotgun (WGS) entry which is preliminary data.</text>
</comment>
<keyword evidence="15 24" id="KW-0472">Membrane</keyword>
<keyword evidence="26" id="KW-1185">Reference proteome</keyword>
<evidence type="ECO:0000256" key="17">
    <source>
        <dbReference type="ARBA" id="ARBA00023264"/>
    </source>
</evidence>
<dbReference type="RefSeq" id="WP_274456102.1">
    <property type="nucleotide sequence ID" value="NZ_CP067097.1"/>
</dbReference>
<keyword evidence="9" id="KW-0444">Lipid biosynthesis</keyword>
<comment type="subcellular location">
    <subcellularLocation>
        <location evidence="2">Cell membrane</location>
        <topology evidence="2">Multi-pass membrane protein</topology>
    </subcellularLocation>
</comment>
<feature type="transmembrane region" description="Helical" evidence="24">
    <location>
        <begin position="30"/>
        <end position="51"/>
    </location>
</feature>
<evidence type="ECO:0000256" key="11">
    <source>
        <dbReference type="ARBA" id="ARBA00022692"/>
    </source>
</evidence>
<feature type="transmembrane region" description="Helical" evidence="24">
    <location>
        <begin position="129"/>
        <end position="147"/>
    </location>
</feature>
<evidence type="ECO:0000256" key="21">
    <source>
        <dbReference type="ARBA" id="ARBA00032396"/>
    </source>
</evidence>
<evidence type="ECO:0000256" key="1">
    <source>
        <dbReference type="ARBA" id="ARBA00001698"/>
    </source>
</evidence>
<evidence type="ECO:0000256" key="13">
    <source>
        <dbReference type="ARBA" id="ARBA00022989"/>
    </source>
</evidence>
<comment type="pathway">
    <text evidence="3">Phospholipid metabolism; CDP-diacylglycerol biosynthesis; CDP-diacylglycerol from sn-glycerol 3-phosphate: step 3/3.</text>
</comment>
<evidence type="ECO:0000256" key="19">
    <source>
        <dbReference type="ARBA" id="ARBA00031825"/>
    </source>
</evidence>
<keyword evidence="13 24" id="KW-1133">Transmembrane helix</keyword>
<evidence type="ECO:0000256" key="20">
    <source>
        <dbReference type="ARBA" id="ARBA00032253"/>
    </source>
</evidence>
<evidence type="ECO:0000313" key="25">
    <source>
        <dbReference type="EMBL" id="MDQ0190531.1"/>
    </source>
</evidence>
<evidence type="ECO:0000256" key="4">
    <source>
        <dbReference type="ARBA" id="ARBA00005189"/>
    </source>
</evidence>
<reference evidence="25 26" key="1">
    <citation type="submission" date="2023-07" db="EMBL/GenBank/DDBJ databases">
        <title>Genomic Encyclopedia of Type Strains, Phase IV (KMG-IV): sequencing the most valuable type-strain genomes for metagenomic binning, comparative biology and taxonomic classification.</title>
        <authorList>
            <person name="Goeker M."/>
        </authorList>
    </citation>
    <scope>NUCLEOTIDE SEQUENCE [LARGE SCALE GENOMIC DNA]</scope>
    <source>
        <strain evidence="25 26">DSM 4006</strain>
    </source>
</reference>
<accession>A0ABT9XLD0</accession>
<dbReference type="EMBL" id="JAUSTP010000020">
    <property type="protein sequence ID" value="MDQ0190531.1"/>
    <property type="molecule type" value="Genomic_DNA"/>
</dbReference>
<evidence type="ECO:0000313" key="26">
    <source>
        <dbReference type="Proteomes" id="UP001232973"/>
    </source>
</evidence>
<evidence type="ECO:0000256" key="10">
    <source>
        <dbReference type="ARBA" id="ARBA00022679"/>
    </source>
</evidence>
<comment type="similarity">
    <text evidence="5">Belongs to the CDS family.</text>
</comment>
<feature type="transmembrane region" description="Helical" evidence="24">
    <location>
        <begin position="104"/>
        <end position="123"/>
    </location>
</feature>
<comment type="catalytic activity">
    <reaction evidence="1">
        <text>a 1,2-diacyl-sn-glycero-3-phosphate + CTP + H(+) = a CDP-1,2-diacyl-sn-glycerol + diphosphate</text>
        <dbReference type="Rhea" id="RHEA:16229"/>
        <dbReference type="ChEBI" id="CHEBI:15378"/>
        <dbReference type="ChEBI" id="CHEBI:33019"/>
        <dbReference type="ChEBI" id="CHEBI:37563"/>
        <dbReference type="ChEBI" id="CHEBI:58332"/>
        <dbReference type="ChEBI" id="CHEBI:58608"/>
        <dbReference type="EC" id="2.7.7.41"/>
    </reaction>
</comment>
<dbReference type="Proteomes" id="UP001232973">
    <property type="component" value="Unassembled WGS sequence"/>
</dbReference>
<evidence type="ECO:0000256" key="3">
    <source>
        <dbReference type="ARBA" id="ARBA00005119"/>
    </source>
</evidence>
<evidence type="ECO:0000256" key="2">
    <source>
        <dbReference type="ARBA" id="ARBA00004651"/>
    </source>
</evidence>
<keyword evidence="14" id="KW-0443">Lipid metabolism</keyword>